<keyword evidence="3" id="KW-1003">Cell membrane</keyword>
<evidence type="ECO:0000256" key="4">
    <source>
        <dbReference type="ARBA" id="ARBA00022692"/>
    </source>
</evidence>
<comment type="caution">
    <text evidence="9">The sequence shown here is derived from an EMBL/GenBank/DDBJ whole genome shotgun (WGS) entry which is preliminary data.</text>
</comment>
<evidence type="ECO:0000256" key="5">
    <source>
        <dbReference type="ARBA" id="ARBA00022989"/>
    </source>
</evidence>
<feature type="transmembrane region" description="Helical" evidence="7">
    <location>
        <begin position="366"/>
        <end position="385"/>
    </location>
</feature>
<dbReference type="PROSITE" id="PS50850">
    <property type="entry name" value="MFS"/>
    <property type="match status" value="1"/>
</dbReference>
<proteinExistence type="predicted"/>
<feature type="transmembrane region" description="Helical" evidence="7">
    <location>
        <begin position="108"/>
        <end position="129"/>
    </location>
</feature>
<dbReference type="InterPro" id="IPR011701">
    <property type="entry name" value="MFS"/>
</dbReference>
<evidence type="ECO:0000256" key="6">
    <source>
        <dbReference type="ARBA" id="ARBA00023136"/>
    </source>
</evidence>
<feature type="transmembrane region" description="Helical" evidence="7">
    <location>
        <begin position="12"/>
        <end position="34"/>
    </location>
</feature>
<evidence type="ECO:0000256" key="3">
    <source>
        <dbReference type="ARBA" id="ARBA00022475"/>
    </source>
</evidence>
<evidence type="ECO:0000313" key="10">
    <source>
        <dbReference type="Proteomes" id="UP001166304"/>
    </source>
</evidence>
<feature type="transmembrane region" description="Helical" evidence="7">
    <location>
        <begin position="248"/>
        <end position="268"/>
    </location>
</feature>
<dbReference type="GO" id="GO:0005886">
    <property type="term" value="C:plasma membrane"/>
    <property type="evidence" value="ECO:0007669"/>
    <property type="project" value="UniProtKB-SubCell"/>
</dbReference>
<evidence type="ECO:0000259" key="8">
    <source>
        <dbReference type="PROSITE" id="PS50850"/>
    </source>
</evidence>
<feature type="transmembrane region" description="Helical" evidence="7">
    <location>
        <begin position="275"/>
        <end position="295"/>
    </location>
</feature>
<dbReference type="InterPro" id="IPR050171">
    <property type="entry name" value="MFS_Transporters"/>
</dbReference>
<keyword evidence="2" id="KW-0813">Transport</keyword>
<feature type="transmembrane region" description="Helical" evidence="7">
    <location>
        <begin position="301"/>
        <end position="323"/>
    </location>
</feature>
<dbReference type="Proteomes" id="UP001166304">
    <property type="component" value="Unassembled WGS sequence"/>
</dbReference>
<evidence type="ECO:0000313" key="9">
    <source>
        <dbReference type="EMBL" id="MBV0903531.1"/>
    </source>
</evidence>
<dbReference type="RefSeq" id="WP_217284970.1">
    <property type="nucleotide sequence ID" value="NZ_JAHQXE010000006.1"/>
</dbReference>
<keyword evidence="4 7" id="KW-0812">Transmembrane</keyword>
<dbReference type="EMBL" id="JAHQXE010000006">
    <property type="protein sequence ID" value="MBV0903531.1"/>
    <property type="molecule type" value="Genomic_DNA"/>
</dbReference>
<reference evidence="9" key="1">
    <citation type="submission" date="2021-06" db="EMBL/GenBank/DDBJ databases">
        <title>New haloarchaea isolates fom saline soil.</title>
        <authorList>
            <person name="Duran-Viseras A."/>
            <person name="Sanchez-Porro C.S."/>
            <person name="Ventosa A."/>
        </authorList>
    </citation>
    <scope>NUCLEOTIDE SEQUENCE</scope>
    <source>
        <strain evidence="9">JCM 18369</strain>
    </source>
</reference>
<feature type="domain" description="Major facilitator superfamily (MFS) profile" evidence="8">
    <location>
        <begin position="12"/>
        <end position="387"/>
    </location>
</feature>
<protein>
    <submittedName>
        <fullName evidence="9">MFS transporter</fullName>
    </submittedName>
</protein>
<evidence type="ECO:0000256" key="7">
    <source>
        <dbReference type="SAM" id="Phobius"/>
    </source>
</evidence>
<feature type="transmembrane region" description="Helical" evidence="7">
    <location>
        <begin position="141"/>
        <end position="160"/>
    </location>
</feature>
<dbReference type="Pfam" id="PF07690">
    <property type="entry name" value="MFS_1"/>
    <property type="match status" value="1"/>
</dbReference>
<evidence type="ECO:0000256" key="1">
    <source>
        <dbReference type="ARBA" id="ARBA00004651"/>
    </source>
</evidence>
<comment type="subcellular location">
    <subcellularLocation>
        <location evidence="1">Cell membrane</location>
        <topology evidence="1">Multi-pass membrane protein</topology>
    </subcellularLocation>
</comment>
<accession>A0AA41G3C6</accession>
<keyword evidence="10" id="KW-1185">Reference proteome</keyword>
<dbReference type="GO" id="GO:0022857">
    <property type="term" value="F:transmembrane transporter activity"/>
    <property type="evidence" value="ECO:0007669"/>
    <property type="project" value="InterPro"/>
</dbReference>
<feature type="transmembrane region" description="Helical" evidence="7">
    <location>
        <begin position="166"/>
        <end position="185"/>
    </location>
</feature>
<dbReference type="PANTHER" id="PTHR23517:SF3">
    <property type="entry name" value="INTEGRAL MEMBRANE TRANSPORT PROTEIN"/>
    <property type="match status" value="1"/>
</dbReference>
<sequence length="387" mass="41293">MFETFRNHSGKQLNVHALGIVVSLSGVLVVAPMLPEIIDYFEITSAEAGVSISFMWACNALAQYPGGRYSDRLSSGIVLVVSQSVMIAGFLLLATAVTFPMFVGGLGLIGAGYGMFETAGFVLLGTHFTEKRGRAFGVRDAAVNLGSALSALLAVAVVGTTQWRDAFLPVLVLLGFVTVGSHRLNRRSYSVSRVRLDLVTVGRRLFRSRQTYVVLLVMSVSMFVWQGSASFLPTYLQASKSLTSFEATVAFSFIFVVGMVVTPLAGAVSEFWTPIRTGIVATGFGIVGLALLVVTDSFVGLAAALFAYAVGLTAIWPVMYVYLSEVLSDETLGGDLGALRTVYFAVGSLGPAYVGTMAARFDYSTAFTSLFVCFGLTVGALVWLARR</sequence>
<feature type="transmembrane region" description="Helical" evidence="7">
    <location>
        <begin position="212"/>
        <end position="236"/>
    </location>
</feature>
<name>A0AA41G3C6_9EURY</name>
<keyword evidence="5 7" id="KW-1133">Transmembrane helix</keyword>
<feature type="transmembrane region" description="Helical" evidence="7">
    <location>
        <begin position="335"/>
        <end position="354"/>
    </location>
</feature>
<gene>
    <name evidence="9" type="ORF">KTS37_17245</name>
</gene>
<dbReference type="PANTHER" id="PTHR23517">
    <property type="entry name" value="RESISTANCE PROTEIN MDTM, PUTATIVE-RELATED-RELATED"/>
    <property type="match status" value="1"/>
</dbReference>
<keyword evidence="6 7" id="KW-0472">Membrane</keyword>
<dbReference type="InterPro" id="IPR020846">
    <property type="entry name" value="MFS_dom"/>
</dbReference>
<feature type="transmembrane region" description="Helical" evidence="7">
    <location>
        <begin position="46"/>
        <end position="64"/>
    </location>
</feature>
<evidence type="ECO:0000256" key="2">
    <source>
        <dbReference type="ARBA" id="ARBA00022448"/>
    </source>
</evidence>
<dbReference type="AlphaFoldDB" id="A0AA41G3C6"/>
<organism evidence="9 10">
    <name type="scientific">Haloarcula salina</name>
    <dbReference type="NCBI Taxonomy" id="1429914"/>
    <lineage>
        <taxon>Archaea</taxon>
        <taxon>Methanobacteriati</taxon>
        <taxon>Methanobacteriota</taxon>
        <taxon>Stenosarchaea group</taxon>
        <taxon>Halobacteria</taxon>
        <taxon>Halobacteriales</taxon>
        <taxon>Haloarculaceae</taxon>
        <taxon>Haloarcula</taxon>
    </lineage>
</organism>
<feature type="transmembrane region" description="Helical" evidence="7">
    <location>
        <begin position="76"/>
        <end position="102"/>
    </location>
</feature>